<dbReference type="NCBIfam" id="NF038128">
    <property type="entry name" value="choice_anch_J"/>
    <property type="match status" value="1"/>
</dbReference>
<feature type="region of interest" description="Disordered" evidence="1">
    <location>
        <begin position="54"/>
        <end position="79"/>
    </location>
</feature>
<evidence type="ECO:0000313" key="4">
    <source>
        <dbReference type="Proteomes" id="UP000277671"/>
    </source>
</evidence>
<dbReference type="OrthoDB" id="275270at2"/>
<dbReference type="EMBL" id="RBKT01000001">
    <property type="protein sequence ID" value="RKR91547.1"/>
    <property type="molecule type" value="Genomic_DNA"/>
</dbReference>
<feature type="region of interest" description="Disordered" evidence="1">
    <location>
        <begin position="161"/>
        <end position="187"/>
    </location>
</feature>
<reference evidence="3 4" key="1">
    <citation type="submission" date="2018-10" db="EMBL/GenBank/DDBJ databases">
        <title>Sequencing the genomes of 1000 actinobacteria strains.</title>
        <authorList>
            <person name="Klenk H.-P."/>
        </authorList>
    </citation>
    <scope>NUCLEOTIDE SEQUENCE [LARGE SCALE GENOMIC DNA]</scope>
    <source>
        <strain evidence="3 4">DSM 45175</strain>
    </source>
</reference>
<dbReference type="RefSeq" id="WP_121159645.1">
    <property type="nucleotide sequence ID" value="NZ_RBKT01000001.1"/>
</dbReference>
<evidence type="ECO:0000256" key="2">
    <source>
        <dbReference type="SAM" id="SignalP"/>
    </source>
</evidence>
<dbReference type="AlphaFoldDB" id="A0A495JRE9"/>
<accession>A0A495JRE9</accession>
<comment type="caution">
    <text evidence="3">The sequence shown here is derived from an EMBL/GenBank/DDBJ whole genome shotgun (WGS) entry which is preliminary data.</text>
</comment>
<dbReference type="Proteomes" id="UP000277671">
    <property type="component" value="Unassembled WGS sequence"/>
</dbReference>
<name>A0A495JRE9_9ACTN</name>
<gene>
    <name evidence="3" type="ORF">BDK92_5947</name>
</gene>
<proteinExistence type="predicted"/>
<feature type="signal peptide" evidence="2">
    <location>
        <begin position="1"/>
        <end position="23"/>
    </location>
</feature>
<sequence length="738" mass="79484">MARSRLVGALAAVLVLPALSVVASTSPASAQAVTPKAAPPSDMRELTRKDFKLDGRPIDTSPRYQPRTADARSRTAAVETPPVGTVRQWLAMDDIEGSVYRKDYTLRAVGEHIEVWVANDLAFPAGDCRLQLPSSTQVTDAQVKNLVDEFDNNMYPKETAAFSTPPDRDGTHAQVGPDENGNGGVYTGGGDKTVTLVDNVRDDNFYDFPAAPTYIAGFFSANFNELLDRNVMTIDAFDWLHRMGANPPDEPTDDLCTSRSARPHSYEGTFAHEWQHLLQYYTDPFEVNWINEGLSDFAQTLTGYVTSTATIFDRGADSHLYCYQGFGTVETPFNPNPRDCGGPENSLTLWDESPNPNAVLADYGNAYSFMLFLYDRYGADFMSKLHRDGAHQGLASLEAALKDEGVRDVYQVIHDYQSMTLLDKIVGDARLGLILGVAKSRVTTPSLRSTVNLANPAANSTPGVAPNGADYVQLATAKGKTLRGSDLRSVKFQGARTLPALPLAWTTTAQDPDRPGNAVLWSGNANSTDAAAVTSVTVPSTDPTLRFLAKYGAEFGFDYGYVTVSTDGGATYTVIPGDQTVAGPLGPGLNGTTNGFEPRSYDLSAYAGKTVLLGFRYVSDGGVNEGGLSIDDITVGGKAISDGSSLAPFQSPSQIHPTTVHNWNLKLIGIDDKHSLAWQFESNGRPEVTIGKLELALLNAFPKVVAVVSYDEPTEQLKQYAPYTLTVNGAVQPGGTAH</sequence>
<feature type="chain" id="PRO_5039672116" evidence="2">
    <location>
        <begin position="24"/>
        <end position="738"/>
    </location>
</feature>
<keyword evidence="2" id="KW-0732">Signal</keyword>
<organism evidence="3 4">
    <name type="scientific">Micromonospora pisi</name>
    <dbReference type="NCBI Taxonomy" id="589240"/>
    <lineage>
        <taxon>Bacteria</taxon>
        <taxon>Bacillati</taxon>
        <taxon>Actinomycetota</taxon>
        <taxon>Actinomycetes</taxon>
        <taxon>Micromonosporales</taxon>
        <taxon>Micromonosporaceae</taxon>
        <taxon>Micromonospora</taxon>
    </lineage>
</organism>
<evidence type="ECO:0000256" key="1">
    <source>
        <dbReference type="SAM" id="MobiDB-lite"/>
    </source>
</evidence>
<keyword evidence="4" id="KW-1185">Reference proteome</keyword>
<dbReference type="Pfam" id="PF20773">
    <property type="entry name" value="InhA-like_MAM"/>
    <property type="match status" value="1"/>
</dbReference>
<protein>
    <submittedName>
        <fullName evidence="3">Immune inhibitor A peptidase M6</fullName>
    </submittedName>
</protein>
<evidence type="ECO:0000313" key="3">
    <source>
        <dbReference type="EMBL" id="RKR91547.1"/>
    </source>
</evidence>